<sequence>MATQEGTPIRAGAAALPYGHVIGSEKWRGSALAQLLQGKIKLMFEDSLGLVDFHLSNRVCILYITETDLVSGNAFKRRLVRFRKASNLKGVVIVEKTRISEQYFPPVQNFVVLELGMSLIPVTSQSEAAQLILCLVHEWSKEGGSNPFTGKKHCSLLDGAVLQSMQRIPGVGRVKAQQLLQTFPSLQELSNASLPELEAVVGKGMAGNNPQILFQNNVTQPNHAFMEATNQKPDHYLTDADQKQQQNTGWCRSVICTNVCLQI</sequence>
<name>A0ABN9D512_9NEOB</name>
<dbReference type="Proteomes" id="UP001162483">
    <property type="component" value="Unassembled WGS sequence"/>
</dbReference>
<dbReference type="InterPro" id="IPR040646">
    <property type="entry name" value="PND"/>
</dbReference>
<organism evidence="2 3">
    <name type="scientific">Staurois parvus</name>
    <dbReference type="NCBI Taxonomy" id="386267"/>
    <lineage>
        <taxon>Eukaryota</taxon>
        <taxon>Metazoa</taxon>
        <taxon>Chordata</taxon>
        <taxon>Craniata</taxon>
        <taxon>Vertebrata</taxon>
        <taxon>Euteleostomi</taxon>
        <taxon>Amphibia</taxon>
        <taxon>Batrachia</taxon>
        <taxon>Anura</taxon>
        <taxon>Neobatrachia</taxon>
        <taxon>Ranoidea</taxon>
        <taxon>Ranidae</taxon>
        <taxon>Staurois</taxon>
    </lineage>
</organism>
<evidence type="ECO:0000259" key="1">
    <source>
        <dbReference type="Pfam" id="PF17949"/>
    </source>
</evidence>
<dbReference type="PANTHER" id="PTHR31786">
    <property type="entry name" value="FANCONI ANEMIA CORE COMPLEX-ASSOCIATED PROTEIN 24"/>
    <property type="match status" value="1"/>
</dbReference>
<gene>
    <name evidence="2" type="ORF">SPARVUS_LOCUS6558750</name>
</gene>
<dbReference type="CDD" id="cd20076">
    <property type="entry name" value="XPF_nuclease_FAAP24"/>
    <property type="match status" value="1"/>
</dbReference>
<evidence type="ECO:0000313" key="2">
    <source>
        <dbReference type="EMBL" id="CAI9567599.1"/>
    </source>
</evidence>
<proteinExistence type="predicted"/>
<keyword evidence="3" id="KW-1185">Reference proteome</keyword>
<evidence type="ECO:0000313" key="3">
    <source>
        <dbReference type="Proteomes" id="UP001162483"/>
    </source>
</evidence>
<comment type="caution">
    <text evidence="2">The sequence shown here is derived from an EMBL/GenBank/DDBJ whole genome shotgun (WGS) entry which is preliminary data.</text>
</comment>
<dbReference type="SUPFAM" id="SSF47781">
    <property type="entry name" value="RuvA domain 2-like"/>
    <property type="match status" value="1"/>
</dbReference>
<dbReference type="EMBL" id="CATNWA010014110">
    <property type="protein sequence ID" value="CAI9567599.1"/>
    <property type="molecule type" value="Genomic_DNA"/>
</dbReference>
<dbReference type="Gene3D" id="3.40.50.10130">
    <property type="match status" value="1"/>
</dbReference>
<dbReference type="Gene3D" id="1.10.150.20">
    <property type="entry name" value="5' to 3' exonuclease, C-terminal subdomain"/>
    <property type="match status" value="1"/>
</dbReference>
<accession>A0ABN9D512</accession>
<protein>
    <recommendedName>
        <fullName evidence="1">Fanconi anemia core complex-associated protein 24 pseudonuclease domain-containing protein</fullName>
    </recommendedName>
</protein>
<feature type="domain" description="Fanconi anemia core complex-associated protein 24 pseudonuclease" evidence="1">
    <location>
        <begin position="15"/>
        <end position="137"/>
    </location>
</feature>
<reference evidence="2" key="1">
    <citation type="submission" date="2023-05" db="EMBL/GenBank/DDBJ databases">
        <authorList>
            <person name="Stuckert A."/>
        </authorList>
    </citation>
    <scope>NUCLEOTIDE SEQUENCE</scope>
</reference>
<dbReference type="Pfam" id="PF17949">
    <property type="entry name" value="PND"/>
    <property type="match status" value="1"/>
</dbReference>
<dbReference type="InterPro" id="IPR026985">
    <property type="entry name" value="FAAP24"/>
</dbReference>
<dbReference type="InterPro" id="IPR010994">
    <property type="entry name" value="RuvA_2-like"/>
</dbReference>
<dbReference type="PANTHER" id="PTHR31786:SF2">
    <property type="entry name" value="FANCONI ANEMIA CORE COMPLEX-ASSOCIATED PROTEIN 24"/>
    <property type="match status" value="1"/>
</dbReference>